<organism evidence="3 6">
    <name type="scientific">Brevibacterium aurantiacum</name>
    <dbReference type="NCBI Taxonomy" id="273384"/>
    <lineage>
        <taxon>Bacteria</taxon>
        <taxon>Bacillati</taxon>
        <taxon>Actinomycetota</taxon>
        <taxon>Actinomycetes</taxon>
        <taxon>Micrococcales</taxon>
        <taxon>Brevibacteriaceae</taxon>
        <taxon>Brevibacterium</taxon>
    </lineage>
</organism>
<evidence type="ECO:0000313" key="6">
    <source>
        <dbReference type="Proteomes" id="UP000094793"/>
    </source>
</evidence>
<dbReference type="Pfam" id="PF02657">
    <property type="entry name" value="SufE"/>
    <property type="match status" value="1"/>
</dbReference>
<dbReference type="AlphaFoldDB" id="A0A1D7W2P0"/>
<dbReference type="RefSeq" id="WP_009883776.1">
    <property type="nucleotide sequence ID" value="NZ_AAGP01000021.1"/>
</dbReference>
<dbReference type="KEGG" id="blin:BLSMQ_1616"/>
<reference evidence="6" key="2">
    <citation type="submission" date="2016-09" db="EMBL/GenBank/DDBJ databases">
        <title>Complete Genome Sequence of Brevibacterium linens SMQ-1335.</title>
        <authorList>
            <person name="de Melo A.G."/>
            <person name="Labrie S.J."/>
            <person name="Dumaresq J."/>
            <person name="Roberts R.J."/>
            <person name="Tremblay D.M."/>
            <person name="Moineau S."/>
        </authorList>
    </citation>
    <scope>NUCLEOTIDE SEQUENCE [LARGE SCALE GENOMIC DNA]</scope>
    <source>
        <strain evidence="6">SMQ-1335</strain>
    </source>
</reference>
<dbReference type="OrthoDB" id="9806335at2"/>
<accession>A0A2A3ZCU9</accession>
<accession>A0A2H1JCZ5</accession>
<reference evidence="4 7" key="3">
    <citation type="journal article" date="2017" name="Elife">
        <title>Extensive horizontal gene transfer in cheese-associated bacteria.</title>
        <authorList>
            <person name="Bonham K.S."/>
            <person name="Wolfe B.E."/>
            <person name="Dutton R.J."/>
        </authorList>
    </citation>
    <scope>NUCLEOTIDE SEQUENCE [LARGE SCALE GENOMIC DNA]</scope>
    <source>
        <strain evidence="4 7">900_6</strain>
    </source>
</reference>
<evidence type="ECO:0000313" key="3">
    <source>
        <dbReference type="EMBL" id="AOP53326.1"/>
    </source>
</evidence>
<dbReference type="EMBL" id="CP017150">
    <property type="protein sequence ID" value="AOP53326.1"/>
    <property type="molecule type" value="Genomic_DNA"/>
</dbReference>
<dbReference type="EMBL" id="FXZI01000004">
    <property type="protein sequence ID" value="SMX85367.1"/>
    <property type="molecule type" value="Genomic_DNA"/>
</dbReference>
<evidence type="ECO:0000313" key="8">
    <source>
        <dbReference type="Proteomes" id="UP000234300"/>
    </source>
</evidence>
<dbReference type="InterPro" id="IPR003808">
    <property type="entry name" value="Fe-S_metab-assoc_dom"/>
</dbReference>
<dbReference type="Proteomes" id="UP000217720">
    <property type="component" value="Unassembled WGS sequence"/>
</dbReference>
<evidence type="ECO:0000313" key="5">
    <source>
        <dbReference type="EMBL" id="SMX85367.1"/>
    </source>
</evidence>
<evidence type="ECO:0000313" key="4">
    <source>
        <dbReference type="EMBL" id="PCC49344.1"/>
    </source>
</evidence>
<dbReference type="eggNOG" id="COG2166">
    <property type="taxonomic scope" value="Bacteria"/>
</dbReference>
<dbReference type="Proteomes" id="UP000234300">
    <property type="component" value="Unassembled WGS sequence"/>
</dbReference>
<dbReference type="EMBL" id="NRGO01000016">
    <property type="protein sequence ID" value="PCC49344.1"/>
    <property type="molecule type" value="Genomic_DNA"/>
</dbReference>
<dbReference type="PATRIC" id="fig|1703.10.peg.1660"/>
<evidence type="ECO:0000259" key="2">
    <source>
        <dbReference type="Pfam" id="PF02657"/>
    </source>
</evidence>
<dbReference type="GeneID" id="60905981"/>
<reference evidence="5 8" key="4">
    <citation type="submission" date="2017-03" db="EMBL/GenBank/DDBJ databases">
        <authorList>
            <person name="Afonso C.L."/>
            <person name="Miller P.J."/>
            <person name="Scott M.A."/>
            <person name="Spackman E."/>
            <person name="Goraichik I."/>
            <person name="Dimitrov K.M."/>
            <person name="Suarez D.L."/>
            <person name="Swayne D.E."/>
        </authorList>
    </citation>
    <scope>NUCLEOTIDE SEQUENCE [LARGE SCALE GENOMIC DNA]</scope>
    <source>
        <strain evidence="5">8</strain>
        <strain evidence="8">8(6)</strain>
    </source>
</reference>
<gene>
    <name evidence="5" type="ORF">BAURA86_01566</name>
    <name evidence="3" type="ORF">BLSMQ_1616</name>
    <name evidence="4" type="ORF">CIK62_14705</name>
</gene>
<feature type="domain" description="Fe-S metabolism associated" evidence="2">
    <location>
        <begin position="23"/>
        <end position="151"/>
    </location>
</feature>
<dbReference type="SUPFAM" id="SSF82649">
    <property type="entry name" value="SufE/NifU"/>
    <property type="match status" value="1"/>
</dbReference>
<sequence length="162" mass="17584">MSAATDTPESSDLPESLAEIVTDFAETDSSDRLQLLLELASELPELPPRYSEHPELLEPVPECQSPIFLVTEVENPEQGDAAIVKLHFSAPPEAPTTRGFAGILHEGLNGQTAEVVLSIPSDLPLRLSMTDLVSPLRLRGMSGMLSRIQRQTSERIGKITGQ</sequence>
<dbReference type="PANTHER" id="PTHR43597">
    <property type="entry name" value="SULFUR ACCEPTOR PROTEIN CSDE"/>
    <property type="match status" value="1"/>
</dbReference>
<dbReference type="Gene3D" id="3.90.1010.10">
    <property type="match status" value="1"/>
</dbReference>
<name>A0A1D7W2P0_BREAU</name>
<dbReference type="Proteomes" id="UP000094793">
    <property type="component" value="Chromosome"/>
</dbReference>
<proteinExistence type="inferred from homology"/>
<evidence type="ECO:0000256" key="1">
    <source>
        <dbReference type="ARBA" id="ARBA00010282"/>
    </source>
</evidence>
<reference evidence="3" key="1">
    <citation type="submission" date="2016-09" db="EMBL/GenBank/DDBJ databases">
        <title>Complete Genome Sequence of Brevibacterium aurantiacum SMQ-1335.</title>
        <authorList>
            <person name="de Melo A.G."/>
            <person name="Labrie S.J."/>
            <person name="Dumaresq J."/>
            <person name="Roberts R.J."/>
            <person name="Tremblay D.M."/>
            <person name="Moineau S."/>
        </authorList>
    </citation>
    <scope>NUCLEOTIDE SEQUENCE</scope>
    <source>
        <strain evidence="3">SMQ-1335</strain>
    </source>
</reference>
<protein>
    <submittedName>
        <fullName evidence="4">Cysteine desulfuration protein SufE</fullName>
    </submittedName>
    <submittedName>
        <fullName evidence="3">Sulfur acceptor protein SufE for iron-sulfur cluster assembly</fullName>
    </submittedName>
</protein>
<evidence type="ECO:0000313" key="7">
    <source>
        <dbReference type="Proteomes" id="UP000217720"/>
    </source>
</evidence>
<accession>A0A1D7W2P0</accession>
<comment type="similarity">
    <text evidence="1">Belongs to the SufE family.</text>
</comment>
<dbReference type="PANTHER" id="PTHR43597:SF5">
    <property type="entry name" value="SUFE-LIKE PROTEIN 2, CHLOROPLASTIC"/>
    <property type="match status" value="1"/>
</dbReference>